<dbReference type="SMART" id="SM00382">
    <property type="entry name" value="AAA"/>
    <property type="match status" value="1"/>
</dbReference>
<dbReference type="Pfam" id="PF00005">
    <property type="entry name" value="ABC_tran"/>
    <property type="match status" value="1"/>
</dbReference>
<dbReference type="PROSITE" id="PS00211">
    <property type="entry name" value="ABC_TRANSPORTER_1"/>
    <property type="match status" value="1"/>
</dbReference>
<feature type="transmembrane region" description="Helical" evidence="11">
    <location>
        <begin position="318"/>
        <end position="337"/>
    </location>
</feature>
<dbReference type="EMBL" id="CP002160">
    <property type="protein sequence ID" value="ADL53885.1"/>
    <property type="molecule type" value="Genomic_DNA"/>
</dbReference>
<feature type="domain" description="ABC transmembrane type-1" evidence="13">
    <location>
        <begin position="182"/>
        <end position="463"/>
    </location>
</feature>
<keyword evidence="4 11" id="KW-0812">Transmembrane</keyword>
<dbReference type="Pfam" id="PF00664">
    <property type="entry name" value="ABC_membrane"/>
    <property type="match status" value="1"/>
</dbReference>
<feature type="domain" description="Peptidase C39" evidence="14">
    <location>
        <begin position="31"/>
        <end position="151"/>
    </location>
</feature>
<dbReference type="GO" id="GO:0006508">
    <property type="term" value="P:proteolysis"/>
    <property type="evidence" value="ECO:0007669"/>
    <property type="project" value="InterPro"/>
</dbReference>
<sequence length="732" mass="82629">MKLFGIDITEIFSLSFRKEKYVMKKVDIVKQISQTECGVCCCVMIQNYYNVNTSLGQVRKELDVGRDGMSMIQIYEYLTSKGFSCKPFKTNNVLKLSEITLPCIAFFGENHFVVVESIKNQKVIVCNPSIGRKVMSIQEFDKDFSGIILQVLPTDKVEKVSKKENPWHVVIKLLKENKRLLLVAVLYMILAYAIYLGVPMFEQNLIDKVIVLSNLDTVYIFSLILGCLLIGYAIISLLRGFKLLTLNINIANKMEIGTYNKLLRLPYKYFEVRNTGELLYSLICVSSVRELLATYIVNGVIDVGAVIIVSIYMFQKSWLLGIFALVLWILNVVFLFLMQPKLSGVVDEELVQRATAQSLQTEALGSIMSIKMMGLEKQVLNDWKIVYEKVIRKFSRRINIQNIIGAFNSSINLFGPAFIVCSSMVLYFYGLLSIGEIVAFQTISSIFFGIANNICTAYSQFILASSYLERVDEIWSTEEENYNENGIAKDIKGDIEVNDITFRYSKTSPYVIEKINLKIKAGSNVAVVGPSGSGKSTLGKILSGLYDIESGDINYDGISIREYNKNELCKMIGIVPQEVMLFNKSIYHNIVMNNGSIPLNEVREICKLVCIDEEIMSMPMQYNTIISEMGLNLSGGQRQRILLARILISKPKILILDEATSSIDTISEEKISRYLADLGCTRITIAHRLSTIINADCIYVMNKGRIIESGTHNELIENGKVYNELYYSGNTD</sequence>
<dbReference type="InterPro" id="IPR003439">
    <property type="entry name" value="ABC_transporter-like_ATP-bd"/>
</dbReference>
<gene>
    <name evidence="15" type="ordered locus">Clocel_4224</name>
</gene>
<keyword evidence="9 11" id="KW-1133">Transmembrane helix</keyword>
<feature type="domain" description="ABC transporter" evidence="12">
    <location>
        <begin position="495"/>
        <end position="728"/>
    </location>
</feature>
<evidence type="ECO:0000256" key="8">
    <source>
        <dbReference type="ARBA" id="ARBA00022840"/>
    </source>
</evidence>
<keyword evidence="8" id="KW-0067">ATP-binding</keyword>
<comment type="subcellular location">
    <subcellularLocation>
        <location evidence="1">Cell membrane</location>
        <topology evidence="1">Multi-pass membrane protein</topology>
    </subcellularLocation>
</comment>
<dbReference type="FunFam" id="3.40.50.300:FF:000221">
    <property type="entry name" value="Multidrug ABC transporter ATP-binding protein"/>
    <property type="match status" value="1"/>
</dbReference>
<dbReference type="InterPro" id="IPR017871">
    <property type="entry name" value="ABC_transporter-like_CS"/>
</dbReference>
<evidence type="ECO:0000256" key="4">
    <source>
        <dbReference type="ARBA" id="ARBA00022692"/>
    </source>
</evidence>
<feature type="transmembrane region" description="Helical" evidence="11">
    <location>
        <begin position="291"/>
        <end position="312"/>
    </location>
</feature>
<evidence type="ECO:0000256" key="6">
    <source>
        <dbReference type="ARBA" id="ARBA00022801"/>
    </source>
</evidence>
<dbReference type="STRING" id="573061.Clocel_4224"/>
<evidence type="ECO:0000256" key="2">
    <source>
        <dbReference type="ARBA" id="ARBA00022448"/>
    </source>
</evidence>
<evidence type="ECO:0000256" key="5">
    <source>
        <dbReference type="ARBA" id="ARBA00022741"/>
    </source>
</evidence>
<dbReference type="GO" id="GO:0015421">
    <property type="term" value="F:ABC-type oligopeptide transporter activity"/>
    <property type="evidence" value="ECO:0007669"/>
    <property type="project" value="TreeGrafter"/>
</dbReference>
<dbReference type="PANTHER" id="PTHR43394">
    <property type="entry name" value="ATP-DEPENDENT PERMEASE MDL1, MITOCHONDRIAL"/>
    <property type="match status" value="1"/>
</dbReference>
<evidence type="ECO:0000259" key="13">
    <source>
        <dbReference type="PROSITE" id="PS50929"/>
    </source>
</evidence>
<dbReference type="PROSITE" id="PS50929">
    <property type="entry name" value="ABC_TM1F"/>
    <property type="match status" value="1"/>
</dbReference>
<feature type="transmembrane region" description="Helical" evidence="11">
    <location>
        <begin position="180"/>
        <end position="198"/>
    </location>
</feature>
<dbReference type="Gene3D" id="3.90.70.10">
    <property type="entry name" value="Cysteine proteinases"/>
    <property type="match status" value="1"/>
</dbReference>
<dbReference type="eggNOG" id="COG2274">
    <property type="taxonomic scope" value="Bacteria"/>
</dbReference>
<dbReference type="InterPro" id="IPR011527">
    <property type="entry name" value="ABC1_TM_dom"/>
</dbReference>
<keyword evidence="3" id="KW-1003">Cell membrane</keyword>
<dbReference type="PROSITE" id="PS50990">
    <property type="entry name" value="PEPTIDASE_C39"/>
    <property type="match status" value="1"/>
</dbReference>
<keyword evidence="16" id="KW-1185">Reference proteome</keyword>
<dbReference type="KEGG" id="ccb:Clocel_4224"/>
<dbReference type="Gene3D" id="1.20.1560.10">
    <property type="entry name" value="ABC transporter type 1, transmembrane domain"/>
    <property type="match status" value="1"/>
</dbReference>
<dbReference type="PANTHER" id="PTHR43394:SF1">
    <property type="entry name" value="ATP-BINDING CASSETTE SUB-FAMILY B MEMBER 10, MITOCHONDRIAL"/>
    <property type="match status" value="1"/>
</dbReference>
<dbReference type="InterPro" id="IPR036640">
    <property type="entry name" value="ABC1_TM_sf"/>
</dbReference>
<keyword evidence="2" id="KW-0813">Transport</keyword>
<dbReference type="Gene3D" id="3.40.50.300">
    <property type="entry name" value="P-loop containing nucleotide triphosphate hydrolases"/>
    <property type="match status" value="1"/>
</dbReference>
<evidence type="ECO:0000256" key="3">
    <source>
        <dbReference type="ARBA" id="ARBA00022475"/>
    </source>
</evidence>
<keyword evidence="10 11" id="KW-0472">Membrane</keyword>
<keyword evidence="5" id="KW-0547">Nucleotide-binding</keyword>
<evidence type="ECO:0000259" key="12">
    <source>
        <dbReference type="PROSITE" id="PS50893"/>
    </source>
</evidence>
<dbReference type="PROSITE" id="PS50893">
    <property type="entry name" value="ABC_TRANSPORTER_2"/>
    <property type="match status" value="1"/>
</dbReference>
<evidence type="ECO:0000256" key="7">
    <source>
        <dbReference type="ARBA" id="ARBA00022807"/>
    </source>
</evidence>
<dbReference type="Pfam" id="PF03412">
    <property type="entry name" value="Peptidase_C39"/>
    <property type="match status" value="1"/>
</dbReference>
<name>D9SN93_CLOC7</name>
<dbReference type="GO" id="GO:0005886">
    <property type="term" value="C:plasma membrane"/>
    <property type="evidence" value="ECO:0007669"/>
    <property type="project" value="UniProtKB-SubCell"/>
</dbReference>
<protein>
    <submittedName>
        <fullName evidence="15">Peptidase C39 bacteriocin processing</fullName>
    </submittedName>
</protein>
<evidence type="ECO:0000256" key="9">
    <source>
        <dbReference type="ARBA" id="ARBA00022989"/>
    </source>
</evidence>
<dbReference type="CDD" id="cd18555">
    <property type="entry name" value="ABC_6TM_T1SS_like"/>
    <property type="match status" value="1"/>
</dbReference>
<dbReference type="GO" id="GO:0008234">
    <property type="term" value="F:cysteine-type peptidase activity"/>
    <property type="evidence" value="ECO:0007669"/>
    <property type="project" value="UniProtKB-KW"/>
</dbReference>
<evidence type="ECO:0000256" key="10">
    <source>
        <dbReference type="ARBA" id="ARBA00023136"/>
    </source>
</evidence>
<evidence type="ECO:0000259" key="14">
    <source>
        <dbReference type="PROSITE" id="PS50990"/>
    </source>
</evidence>
<dbReference type="OrthoDB" id="9762778at2"/>
<organism evidence="15 16">
    <name type="scientific">Clostridium cellulovorans (strain ATCC 35296 / DSM 3052 / OCM 3 / 743B)</name>
    <dbReference type="NCBI Taxonomy" id="573061"/>
    <lineage>
        <taxon>Bacteria</taxon>
        <taxon>Bacillati</taxon>
        <taxon>Bacillota</taxon>
        <taxon>Clostridia</taxon>
        <taxon>Eubacteriales</taxon>
        <taxon>Clostridiaceae</taxon>
        <taxon>Clostridium</taxon>
    </lineage>
</organism>
<dbReference type="AlphaFoldDB" id="D9SN93"/>
<feature type="transmembrane region" description="Helical" evidence="11">
    <location>
        <begin position="218"/>
        <end position="238"/>
    </location>
</feature>
<evidence type="ECO:0000256" key="11">
    <source>
        <dbReference type="SAM" id="Phobius"/>
    </source>
</evidence>
<keyword evidence="7" id="KW-0788">Thiol protease</keyword>
<reference evidence="15 16" key="1">
    <citation type="submission" date="2010-08" db="EMBL/GenBank/DDBJ databases">
        <title>Complete sequence of Clostridium cellulovorans 743B.</title>
        <authorList>
            <consortium name="US DOE Joint Genome Institute"/>
            <person name="Lucas S."/>
            <person name="Copeland A."/>
            <person name="Lapidus A."/>
            <person name="Cheng J.-F."/>
            <person name="Bruce D."/>
            <person name="Goodwin L."/>
            <person name="Pitluck S."/>
            <person name="Chertkov O."/>
            <person name="Detter J.C."/>
            <person name="Han C."/>
            <person name="Tapia R."/>
            <person name="Land M."/>
            <person name="Hauser L."/>
            <person name="Chang Y.-J."/>
            <person name="Jeffries C."/>
            <person name="Kyrpides N."/>
            <person name="Ivanova N."/>
            <person name="Mikhailova N."/>
            <person name="Hemme C.L."/>
            <person name="Woyke T."/>
        </authorList>
    </citation>
    <scope>NUCLEOTIDE SEQUENCE [LARGE SCALE GENOMIC DNA]</scope>
    <source>
        <strain evidence="16">ATCC 35296 / DSM 3052 / OCM 3 / 743B</strain>
    </source>
</reference>
<dbReference type="GO" id="GO:0016887">
    <property type="term" value="F:ATP hydrolysis activity"/>
    <property type="evidence" value="ECO:0007669"/>
    <property type="project" value="InterPro"/>
</dbReference>
<dbReference type="Proteomes" id="UP000002730">
    <property type="component" value="Chromosome"/>
</dbReference>
<accession>D9SN93</accession>
<dbReference type="SUPFAM" id="SSF52540">
    <property type="entry name" value="P-loop containing nucleoside triphosphate hydrolases"/>
    <property type="match status" value="1"/>
</dbReference>
<evidence type="ECO:0000256" key="1">
    <source>
        <dbReference type="ARBA" id="ARBA00004651"/>
    </source>
</evidence>
<dbReference type="InterPro" id="IPR027417">
    <property type="entry name" value="P-loop_NTPase"/>
</dbReference>
<evidence type="ECO:0000313" key="16">
    <source>
        <dbReference type="Proteomes" id="UP000002730"/>
    </source>
</evidence>
<dbReference type="SUPFAM" id="SSF90123">
    <property type="entry name" value="ABC transporter transmembrane region"/>
    <property type="match status" value="1"/>
</dbReference>
<dbReference type="InterPro" id="IPR039421">
    <property type="entry name" value="Type_1_exporter"/>
</dbReference>
<dbReference type="GO" id="GO:0005524">
    <property type="term" value="F:ATP binding"/>
    <property type="evidence" value="ECO:0007669"/>
    <property type="project" value="UniProtKB-KW"/>
</dbReference>
<keyword evidence="6" id="KW-0378">Hydrolase</keyword>
<dbReference type="InterPro" id="IPR005074">
    <property type="entry name" value="Peptidase_C39"/>
</dbReference>
<keyword evidence="7" id="KW-0645">Protease</keyword>
<evidence type="ECO:0000313" key="15">
    <source>
        <dbReference type="EMBL" id="ADL53885.1"/>
    </source>
</evidence>
<dbReference type="InterPro" id="IPR003593">
    <property type="entry name" value="AAA+_ATPase"/>
</dbReference>
<dbReference type="HOGENOM" id="CLU_000604_84_3_9"/>
<proteinExistence type="predicted"/>